<evidence type="ECO:0000313" key="2">
    <source>
        <dbReference type="EMBL" id="KAA1127203.1"/>
    </source>
</evidence>
<evidence type="ECO:0000313" key="3">
    <source>
        <dbReference type="Proteomes" id="UP000325313"/>
    </source>
</evidence>
<protein>
    <submittedName>
        <fullName evidence="2">Uncharacterized protein</fullName>
    </submittedName>
</protein>
<comment type="caution">
    <text evidence="2">The sequence shown here is derived from an EMBL/GenBank/DDBJ whole genome shotgun (WGS) entry which is preliminary data.</text>
</comment>
<reference evidence="2 3" key="1">
    <citation type="submission" date="2019-05" db="EMBL/GenBank/DDBJ databases">
        <title>Emergence of the Ug99 lineage of the wheat stem rust pathogen through somatic hybridization.</title>
        <authorList>
            <person name="Li F."/>
            <person name="Upadhyaya N.M."/>
            <person name="Sperschneider J."/>
            <person name="Matny O."/>
            <person name="Nguyen-Phuc H."/>
            <person name="Mago R."/>
            <person name="Raley C."/>
            <person name="Miller M.E."/>
            <person name="Silverstein K.A.T."/>
            <person name="Henningsen E."/>
            <person name="Hirsch C.D."/>
            <person name="Visser B."/>
            <person name="Pretorius Z.A."/>
            <person name="Steffenson B.J."/>
            <person name="Schwessinger B."/>
            <person name="Dodds P.N."/>
            <person name="Figueroa M."/>
        </authorList>
    </citation>
    <scope>NUCLEOTIDE SEQUENCE [LARGE SCALE GENOMIC DNA]</scope>
    <source>
        <strain evidence="2 3">Ug99</strain>
    </source>
</reference>
<evidence type="ECO:0000256" key="1">
    <source>
        <dbReference type="SAM" id="Phobius"/>
    </source>
</evidence>
<gene>
    <name evidence="2" type="ORF">PGTUg99_030961</name>
</gene>
<keyword evidence="1" id="KW-1133">Transmembrane helix</keyword>
<keyword evidence="1" id="KW-0812">Transmembrane</keyword>
<dbReference type="EMBL" id="VDEP01000169">
    <property type="protein sequence ID" value="KAA1127203.1"/>
    <property type="molecule type" value="Genomic_DNA"/>
</dbReference>
<dbReference type="Proteomes" id="UP000325313">
    <property type="component" value="Unassembled WGS sequence"/>
</dbReference>
<accession>A0A5B0RQV4</accession>
<proteinExistence type="predicted"/>
<sequence>MAAKFRVIISILVETVAIILVLELFDPVAMSKDLLWMNGERAVGLTRRAWKLSMRTPLNKIGDCKDFSLQYFDSVRHNPKTNHIDQNVKWQRKIE</sequence>
<dbReference type="AlphaFoldDB" id="A0A5B0RQV4"/>
<name>A0A5B0RQV4_PUCGR</name>
<organism evidence="2 3">
    <name type="scientific">Puccinia graminis f. sp. tritici</name>
    <dbReference type="NCBI Taxonomy" id="56615"/>
    <lineage>
        <taxon>Eukaryota</taxon>
        <taxon>Fungi</taxon>
        <taxon>Dikarya</taxon>
        <taxon>Basidiomycota</taxon>
        <taxon>Pucciniomycotina</taxon>
        <taxon>Pucciniomycetes</taxon>
        <taxon>Pucciniales</taxon>
        <taxon>Pucciniaceae</taxon>
        <taxon>Puccinia</taxon>
    </lineage>
</organism>
<feature type="transmembrane region" description="Helical" evidence="1">
    <location>
        <begin position="6"/>
        <end position="25"/>
    </location>
</feature>
<keyword evidence="1" id="KW-0472">Membrane</keyword>